<evidence type="ECO:0000256" key="1">
    <source>
        <dbReference type="SAM" id="MobiDB-lite"/>
    </source>
</evidence>
<dbReference type="PATRIC" id="fig|299146.4.peg.4532"/>
<evidence type="ECO:0000313" key="4">
    <source>
        <dbReference type="Proteomes" id="UP000198765"/>
    </source>
</evidence>
<sequence length="200" mass="19813">MEPDGPAVRPIGMRSTPVAAAVLAVLLTPLAGCAQAGGTSATPTSATPTSATPTSATPTSGTPTEGPTSAPTTESPTAAGTGPAGRPGVDVVLTKSGGFAGLDDTVTVTPDGRWTKVDRAGATRTGQLDAGDLDRLRQLTADRRLLAEATATAPVSTCADAFTYQLTVGAVTTSYVDCSSDRTPPAATAAVVELLTQATD</sequence>
<evidence type="ECO:0000256" key="2">
    <source>
        <dbReference type="SAM" id="SignalP"/>
    </source>
</evidence>
<feature type="region of interest" description="Disordered" evidence="1">
    <location>
        <begin position="36"/>
        <end position="92"/>
    </location>
</feature>
<feature type="compositionally biased region" description="Low complexity" evidence="1">
    <location>
        <begin position="36"/>
        <end position="81"/>
    </location>
</feature>
<reference evidence="3 4" key="1">
    <citation type="submission" date="2016-06" db="EMBL/GenBank/DDBJ databases">
        <authorList>
            <person name="Kjaerup R.B."/>
            <person name="Dalgaard T.S."/>
            <person name="Juul-Madsen H.R."/>
        </authorList>
    </citation>
    <scope>NUCLEOTIDE SEQUENCE [LARGE SCALE GENOMIC DNA]</scope>
    <source>
        <strain evidence="3 4">DSM 45248</strain>
    </source>
</reference>
<keyword evidence="2" id="KW-0732">Signal</keyword>
<evidence type="ECO:0000313" key="3">
    <source>
        <dbReference type="EMBL" id="SBT52329.1"/>
    </source>
</evidence>
<dbReference type="AlphaFoldDB" id="A0A1A9A778"/>
<name>A0A1A9A778_9ACTN</name>
<keyword evidence="4" id="KW-1185">Reference proteome</keyword>
<feature type="chain" id="PRO_5008383266" evidence="2">
    <location>
        <begin position="37"/>
        <end position="200"/>
    </location>
</feature>
<dbReference type="Proteomes" id="UP000198765">
    <property type="component" value="Chromosome I"/>
</dbReference>
<organism evidence="3 4">
    <name type="scientific">Micromonospora narathiwatensis</name>
    <dbReference type="NCBI Taxonomy" id="299146"/>
    <lineage>
        <taxon>Bacteria</taxon>
        <taxon>Bacillati</taxon>
        <taxon>Actinomycetota</taxon>
        <taxon>Actinomycetes</taxon>
        <taxon>Micromonosporales</taxon>
        <taxon>Micromonosporaceae</taxon>
        <taxon>Micromonospora</taxon>
    </lineage>
</organism>
<proteinExistence type="predicted"/>
<feature type="signal peptide" evidence="2">
    <location>
        <begin position="1"/>
        <end position="36"/>
    </location>
</feature>
<protein>
    <submittedName>
        <fullName evidence="3">Uncharacterized protein</fullName>
    </submittedName>
</protein>
<accession>A0A1A9A778</accession>
<dbReference type="EMBL" id="LT594324">
    <property type="protein sequence ID" value="SBT52329.1"/>
    <property type="molecule type" value="Genomic_DNA"/>
</dbReference>
<gene>
    <name evidence="3" type="ORF">GA0070621_4379</name>
</gene>